<evidence type="ECO:0000256" key="3">
    <source>
        <dbReference type="ARBA" id="ARBA00012579"/>
    </source>
</evidence>
<dbReference type="Pfam" id="PF02542">
    <property type="entry name" value="YgbB"/>
    <property type="match status" value="1"/>
</dbReference>
<dbReference type="GO" id="GO:0016114">
    <property type="term" value="P:terpenoid biosynthetic process"/>
    <property type="evidence" value="ECO:0007669"/>
    <property type="project" value="InterPro"/>
</dbReference>
<dbReference type="SUPFAM" id="SSF69765">
    <property type="entry name" value="IpsF-like"/>
    <property type="match status" value="1"/>
</dbReference>
<feature type="site" description="Transition state stabilizer" evidence="7">
    <location>
        <position position="135"/>
    </location>
</feature>
<dbReference type="InterPro" id="IPR036571">
    <property type="entry name" value="MECDP_synthase_sf"/>
</dbReference>
<dbReference type="PROSITE" id="PS01350">
    <property type="entry name" value="ISPF"/>
    <property type="match status" value="1"/>
</dbReference>
<dbReference type="HAMAP" id="MF_00107">
    <property type="entry name" value="IspF"/>
    <property type="match status" value="1"/>
</dbReference>
<dbReference type="InterPro" id="IPR020555">
    <property type="entry name" value="MECDP_synthase_CS"/>
</dbReference>
<comment type="catalytic activity">
    <reaction evidence="1 7 8">
        <text>4-CDP-2-C-methyl-D-erythritol 2-phosphate = 2-C-methyl-D-erythritol 2,4-cyclic diphosphate + CMP</text>
        <dbReference type="Rhea" id="RHEA:23864"/>
        <dbReference type="ChEBI" id="CHEBI:57919"/>
        <dbReference type="ChEBI" id="CHEBI:58483"/>
        <dbReference type="ChEBI" id="CHEBI:60377"/>
        <dbReference type="EC" id="4.6.1.12"/>
    </reaction>
</comment>
<evidence type="ECO:0000256" key="2">
    <source>
        <dbReference type="ARBA" id="ARBA00004709"/>
    </source>
</evidence>
<dbReference type="EC" id="4.6.1.12" evidence="3 7"/>
<comment type="caution">
    <text evidence="10">The sequence shown here is derived from an EMBL/GenBank/DDBJ whole genome shotgun (WGS) entry which is preliminary data.</text>
</comment>
<comment type="function">
    <text evidence="7">Involved in the biosynthesis of isopentenyl diphosphate (IPP) and dimethylallyl diphosphate (DMAPP), two major building blocks of isoprenoid compounds. Catalyzes the conversion of 4-diphosphocytidyl-2-C-methyl-D-erythritol 2-phosphate (CDP-ME2P) to 2-C-methyl-D-erythritol 2,4-cyclodiphosphate (ME-CPP) with a corresponding release of cytidine 5-monophosphate (CMP).</text>
</comment>
<keyword evidence="6 7" id="KW-0456">Lyase</keyword>
<reference evidence="10 11" key="1">
    <citation type="submission" date="2018-01" db="EMBL/GenBank/DDBJ databases">
        <title>Metagenomic assembled genomes from two thermal pools in the Uzon Caldera, Kamchatka, Russia.</title>
        <authorList>
            <person name="Wilkins L."/>
            <person name="Ettinger C."/>
        </authorList>
    </citation>
    <scope>NUCLEOTIDE SEQUENCE [LARGE SCALE GENOMIC DNA]</scope>
    <source>
        <strain evidence="10">ZAV-08</strain>
    </source>
</reference>
<dbReference type="InterPro" id="IPR003526">
    <property type="entry name" value="MECDP_synthase"/>
</dbReference>
<evidence type="ECO:0000256" key="8">
    <source>
        <dbReference type="RuleBase" id="RU004395"/>
    </source>
</evidence>
<gene>
    <name evidence="7 10" type="primary">ispF</name>
    <name evidence="10" type="ORF">C0190_03170</name>
</gene>
<dbReference type="AlphaFoldDB" id="A0A2N7PNU6"/>
<evidence type="ECO:0000256" key="7">
    <source>
        <dbReference type="HAMAP-Rule" id="MF_00107"/>
    </source>
</evidence>
<comment type="pathway">
    <text evidence="2 7">Isoprenoid biosynthesis; isopentenyl diphosphate biosynthesis via DXP pathway; isopentenyl diphosphate from 1-deoxy-D-xylulose 5-phosphate: step 4/6.</text>
</comment>
<dbReference type="CDD" id="cd00554">
    <property type="entry name" value="MECDP_synthase"/>
    <property type="match status" value="1"/>
</dbReference>
<dbReference type="PANTHER" id="PTHR43181:SF1">
    <property type="entry name" value="2-C-METHYL-D-ERYTHRITOL 2,4-CYCLODIPHOSPHATE SYNTHASE, CHLOROPLASTIC"/>
    <property type="match status" value="1"/>
</dbReference>
<comment type="caution">
    <text evidence="7">Lacks conserved residue(s) required for the propagation of feature annotation.</text>
</comment>
<dbReference type="GO" id="GO:0008685">
    <property type="term" value="F:2-C-methyl-D-erythritol 2,4-cyclodiphosphate synthase activity"/>
    <property type="evidence" value="ECO:0007669"/>
    <property type="project" value="UniProtKB-UniRule"/>
</dbReference>
<organism evidence="10 11">
    <name type="scientific">Thermodesulfobacterium geofontis</name>
    <dbReference type="NCBI Taxonomy" id="1295609"/>
    <lineage>
        <taxon>Bacteria</taxon>
        <taxon>Pseudomonadati</taxon>
        <taxon>Thermodesulfobacteriota</taxon>
        <taxon>Thermodesulfobacteria</taxon>
        <taxon>Thermodesulfobacteriales</taxon>
        <taxon>Thermodesulfobacteriaceae</taxon>
        <taxon>Thermodesulfobacterium</taxon>
    </lineage>
</organism>
<proteinExistence type="inferred from homology"/>
<protein>
    <recommendedName>
        <fullName evidence="3 7">2-C-methyl-D-erythritol 2,4-cyclodiphosphate synthase</fullName>
        <shortName evidence="7">MECDP-synthase</shortName>
        <shortName evidence="7">MECPP-synthase</shortName>
        <shortName evidence="7">MECPS</shortName>
        <ecNumber evidence="3 7">4.6.1.12</ecNumber>
    </recommendedName>
</protein>
<accession>A0A2N7PNU6</accession>
<evidence type="ECO:0000313" key="10">
    <source>
        <dbReference type="EMBL" id="PMP67454.1"/>
    </source>
</evidence>
<feature type="domain" description="2-C-methyl-D-erythritol 2,4-cyclodiphosphate synthase" evidence="9">
    <location>
        <begin position="3"/>
        <end position="156"/>
    </location>
</feature>
<feature type="binding site" evidence="7">
    <location>
        <begin position="36"/>
        <end position="37"/>
    </location>
    <ligand>
        <name>4-CDP-2-C-methyl-D-erythritol 2-phosphate</name>
        <dbReference type="ChEBI" id="CHEBI:57919"/>
    </ligand>
</feature>
<comment type="similarity">
    <text evidence="7 8">Belongs to the IspF family.</text>
</comment>
<dbReference type="GO" id="GO:0046872">
    <property type="term" value="F:metal ion binding"/>
    <property type="evidence" value="ECO:0007669"/>
    <property type="project" value="UniProtKB-KW"/>
</dbReference>
<feature type="binding site" evidence="7">
    <location>
        <position position="10"/>
    </location>
    <ligand>
        <name>a divalent metal cation</name>
        <dbReference type="ChEBI" id="CHEBI:60240"/>
    </ligand>
</feature>
<evidence type="ECO:0000259" key="9">
    <source>
        <dbReference type="Pfam" id="PF02542"/>
    </source>
</evidence>
<evidence type="ECO:0000256" key="6">
    <source>
        <dbReference type="ARBA" id="ARBA00023239"/>
    </source>
</evidence>
<feature type="site" description="Transition state stabilizer" evidence="7">
    <location>
        <position position="36"/>
    </location>
</feature>
<evidence type="ECO:0000256" key="5">
    <source>
        <dbReference type="ARBA" id="ARBA00023229"/>
    </source>
</evidence>
<evidence type="ECO:0000256" key="1">
    <source>
        <dbReference type="ARBA" id="ARBA00000200"/>
    </source>
</evidence>
<keyword evidence="4 7" id="KW-0479">Metal-binding</keyword>
<dbReference type="GO" id="GO:0019288">
    <property type="term" value="P:isopentenyl diphosphate biosynthetic process, methylerythritol 4-phosphate pathway"/>
    <property type="evidence" value="ECO:0007669"/>
    <property type="project" value="UniProtKB-UniRule"/>
</dbReference>
<evidence type="ECO:0000256" key="4">
    <source>
        <dbReference type="ARBA" id="ARBA00022723"/>
    </source>
</evidence>
<dbReference type="PANTHER" id="PTHR43181">
    <property type="entry name" value="2-C-METHYL-D-ERYTHRITOL 2,4-CYCLODIPHOSPHATE SYNTHASE, CHLOROPLASTIC"/>
    <property type="match status" value="1"/>
</dbReference>
<feature type="binding site" evidence="7">
    <location>
        <begin position="58"/>
        <end position="60"/>
    </location>
    <ligand>
        <name>4-CDP-2-C-methyl-D-erythritol 2-phosphate</name>
        <dbReference type="ChEBI" id="CHEBI:57919"/>
    </ligand>
</feature>
<dbReference type="NCBIfam" id="TIGR00151">
    <property type="entry name" value="ispF"/>
    <property type="match status" value="1"/>
</dbReference>
<comment type="cofactor">
    <cofactor evidence="7">
        <name>a divalent metal cation</name>
        <dbReference type="ChEBI" id="CHEBI:60240"/>
    </cofactor>
    <text evidence="7">Binds 1 divalent metal cation per subunit.</text>
</comment>
<dbReference type="EMBL" id="PNIK01000048">
    <property type="protein sequence ID" value="PMP67454.1"/>
    <property type="molecule type" value="Genomic_DNA"/>
</dbReference>
<dbReference type="Gene3D" id="3.30.1330.50">
    <property type="entry name" value="2-C-methyl-D-erythritol 2,4-cyclodiphosphate synthase"/>
    <property type="match status" value="1"/>
</dbReference>
<evidence type="ECO:0000313" key="11">
    <source>
        <dbReference type="Proteomes" id="UP000235460"/>
    </source>
</evidence>
<feature type="binding site" evidence="7">
    <location>
        <begin position="10"/>
        <end position="12"/>
    </location>
    <ligand>
        <name>4-CDP-2-C-methyl-D-erythritol 2-phosphate</name>
        <dbReference type="ChEBI" id="CHEBI:57919"/>
    </ligand>
</feature>
<comment type="subunit">
    <text evidence="7">Homotrimer.</text>
</comment>
<sequence>MNFKISIGFDLHKLVPGRKLKLCGVEIPFKKGLLGHSDGDVGLHALIDAILSAADLPDIGTLFPDKDPQYKDIESIKLLEKALELIEEKGYKVSQADLTFICDEPKLSPFYGKMKILLSEKLKIDPSNIGIKAKTTEGLMKTLQIEAIACFCLVVLTKKLES</sequence>
<dbReference type="Proteomes" id="UP000235460">
    <property type="component" value="Unassembled WGS sequence"/>
</dbReference>
<feature type="binding site" evidence="7">
    <location>
        <position position="44"/>
    </location>
    <ligand>
        <name>a divalent metal cation</name>
        <dbReference type="ChEBI" id="CHEBI:60240"/>
    </ligand>
</feature>
<dbReference type="UniPathway" id="UPA00056">
    <property type="reaction ID" value="UER00095"/>
</dbReference>
<name>A0A2N7PNU6_9BACT</name>
<feature type="binding site" evidence="7">
    <location>
        <begin position="63"/>
        <end position="67"/>
    </location>
    <ligand>
        <name>4-CDP-2-C-methyl-D-erythritol 2-phosphate</name>
        <dbReference type="ChEBI" id="CHEBI:57919"/>
    </ligand>
</feature>
<keyword evidence="5 7" id="KW-0414">Isoprene biosynthesis</keyword>
<feature type="binding site" evidence="7">
    <location>
        <position position="12"/>
    </location>
    <ligand>
        <name>a divalent metal cation</name>
        <dbReference type="ChEBI" id="CHEBI:60240"/>
    </ligand>
</feature>